<feature type="compositionally biased region" description="Polar residues" evidence="1">
    <location>
        <begin position="46"/>
        <end position="64"/>
    </location>
</feature>
<organism evidence="2">
    <name type="scientific">Arundo donax</name>
    <name type="common">Giant reed</name>
    <name type="synonym">Donax arundinaceus</name>
    <dbReference type="NCBI Taxonomy" id="35708"/>
    <lineage>
        <taxon>Eukaryota</taxon>
        <taxon>Viridiplantae</taxon>
        <taxon>Streptophyta</taxon>
        <taxon>Embryophyta</taxon>
        <taxon>Tracheophyta</taxon>
        <taxon>Spermatophyta</taxon>
        <taxon>Magnoliopsida</taxon>
        <taxon>Liliopsida</taxon>
        <taxon>Poales</taxon>
        <taxon>Poaceae</taxon>
        <taxon>PACMAD clade</taxon>
        <taxon>Arundinoideae</taxon>
        <taxon>Arundineae</taxon>
        <taxon>Arundo</taxon>
    </lineage>
</organism>
<reference evidence="2" key="2">
    <citation type="journal article" date="2015" name="Data Brief">
        <title>Shoot transcriptome of the giant reed, Arundo donax.</title>
        <authorList>
            <person name="Barrero R.A."/>
            <person name="Guerrero F.D."/>
            <person name="Moolhuijzen P."/>
            <person name="Goolsby J.A."/>
            <person name="Tidwell J."/>
            <person name="Bellgard S.E."/>
            <person name="Bellgard M.I."/>
        </authorList>
    </citation>
    <scope>NUCLEOTIDE SEQUENCE</scope>
    <source>
        <tissue evidence="2">Shoot tissue taken approximately 20 cm above the soil surface</tissue>
    </source>
</reference>
<evidence type="ECO:0000313" key="2">
    <source>
        <dbReference type="EMBL" id="JAD54812.1"/>
    </source>
</evidence>
<feature type="compositionally biased region" description="Polar residues" evidence="1">
    <location>
        <begin position="26"/>
        <end position="36"/>
    </location>
</feature>
<protein>
    <submittedName>
        <fullName evidence="2">Uncharacterized protein</fullName>
    </submittedName>
</protein>
<feature type="region of interest" description="Disordered" evidence="1">
    <location>
        <begin position="23"/>
        <end position="64"/>
    </location>
</feature>
<name>A0A0A9B652_ARUDO</name>
<evidence type="ECO:0000256" key="1">
    <source>
        <dbReference type="SAM" id="MobiDB-lite"/>
    </source>
</evidence>
<proteinExistence type="predicted"/>
<dbReference type="EMBL" id="GBRH01243083">
    <property type="protein sequence ID" value="JAD54812.1"/>
    <property type="molecule type" value="Transcribed_RNA"/>
</dbReference>
<reference evidence="2" key="1">
    <citation type="submission" date="2014-09" db="EMBL/GenBank/DDBJ databases">
        <authorList>
            <person name="Magalhaes I.L.F."/>
            <person name="Oliveira U."/>
            <person name="Santos F.R."/>
            <person name="Vidigal T.H.D.A."/>
            <person name="Brescovit A.D."/>
            <person name="Santos A.J."/>
        </authorList>
    </citation>
    <scope>NUCLEOTIDE SEQUENCE</scope>
    <source>
        <tissue evidence="2">Shoot tissue taken approximately 20 cm above the soil surface</tissue>
    </source>
</reference>
<dbReference type="AlphaFoldDB" id="A0A0A9B652"/>
<accession>A0A0A9B652</accession>
<sequence length="64" mass="6705">MPFSLGNCKMAVHACAAKQVPCDGAEQTSFEGTGANTIPPKRKRSTALNPATNTRAGRTNASRN</sequence>